<keyword evidence="3" id="KW-1185">Reference proteome</keyword>
<sequence>MVLRYRTDKTTLFQSGKEVGVAGPVEDGTRLESSRARCCVIIAVGIGRDVRRQTHDRVVLDESSCRVWVEPGPTRTNRGVRVGGGDGTGPH</sequence>
<organism evidence="2 3">
    <name type="scientific">Morus notabilis</name>
    <dbReference type="NCBI Taxonomy" id="981085"/>
    <lineage>
        <taxon>Eukaryota</taxon>
        <taxon>Viridiplantae</taxon>
        <taxon>Streptophyta</taxon>
        <taxon>Embryophyta</taxon>
        <taxon>Tracheophyta</taxon>
        <taxon>Spermatophyta</taxon>
        <taxon>Magnoliopsida</taxon>
        <taxon>eudicotyledons</taxon>
        <taxon>Gunneridae</taxon>
        <taxon>Pentapetalae</taxon>
        <taxon>rosids</taxon>
        <taxon>fabids</taxon>
        <taxon>Rosales</taxon>
        <taxon>Moraceae</taxon>
        <taxon>Moreae</taxon>
        <taxon>Morus</taxon>
    </lineage>
</organism>
<accession>W9RDY6</accession>
<evidence type="ECO:0000313" key="3">
    <source>
        <dbReference type="Proteomes" id="UP000030645"/>
    </source>
</evidence>
<dbReference type="AlphaFoldDB" id="W9RDY6"/>
<evidence type="ECO:0000313" key="2">
    <source>
        <dbReference type="EMBL" id="EXB72724.1"/>
    </source>
</evidence>
<dbReference type="Proteomes" id="UP000030645">
    <property type="component" value="Unassembled WGS sequence"/>
</dbReference>
<name>W9RDY6_9ROSA</name>
<dbReference type="EMBL" id="KE344630">
    <property type="protein sequence ID" value="EXB72724.1"/>
    <property type="molecule type" value="Genomic_DNA"/>
</dbReference>
<feature type="region of interest" description="Disordered" evidence="1">
    <location>
        <begin position="71"/>
        <end position="91"/>
    </location>
</feature>
<protein>
    <submittedName>
        <fullName evidence="2">Uncharacterized protein</fullName>
    </submittedName>
</protein>
<evidence type="ECO:0000256" key="1">
    <source>
        <dbReference type="SAM" id="MobiDB-lite"/>
    </source>
</evidence>
<gene>
    <name evidence="2" type="ORF">L484_004304</name>
</gene>
<feature type="compositionally biased region" description="Gly residues" evidence="1">
    <location>
        <begin position="81"/>
        <end position="91"/>
    </location>
</feature>
<proteinExistence type="predicted"/>
<reference evidence="3" key="1">
    <citation type="submission" date="2013-01" db="EMBL/GenBank/DDBJ databases">
        <title>Draft Genome Sequence of a Mulberry Tree, Morus notabilis C.K. Schneid.</title>
        <authorList>
            <person name="He N."/>
            <person name="Zhao S."/>
        </authorList>
    </citation>
    <scope>NUCLEOTIDE SEQUENCE</scope>
</reference>